<evidence type="ECO:0000256" key="1">
    <source>
        <dbReference type="ARBA" id="ARBA00022801"/>
    </source>
</evidence>
<proteinExistence type="inferred from homology"/>
<organism evidence="5 6">
    <name type="scientific">Limnohabitans planktonicus II-D5</name>
    <dbReference type="NCBI Taxonomy" id="1293045"/>
    <lineage>
        <taxon>Bacteria</taxon>
        <taxon>Pseudomonadati</taxon>
        <taxon>Pseudomonadota</taxon>
        <taxon>Betaproteobacteria</taxon>
        <taxon>Burkholderiales</taxon>
        <taxon>Comamonadaceae</taxon>
        <taxon>Limnohabitans</taxon>
    </lineage>
</organism>
<dbReference type="InterPro" id="IPR050266">
    <property type="entry name" value="AB_hydrolase_sf"/>
</dbReference>
<keyword evidence="1 5" id="KW-0378">Hydrolase</keyword>
<comment type="caution">
    <text evidence="5">The sequence shown here is derived from an EMBL/GenBank/DDBJ whole genome shotgun (WGS) entry which is preliminary data.</text>
</comment>
<dbReference type="STRING" id="1293045.H663_02165"/>
<dbReference type="PRINTS" id="PR00111">
    <property type="entry name" value="ABHYDROLASE"/>
</dbReference>
<dbReference type="Gene3D" id="3.40.50.1820">
    <property type="entry name" value="alpha/beta hydrolase"/>
    <property type="match status" value="1"/>
</dbReference>
<sequence>MLGGAASGAGIGALVGGPVGVLVGASVGAMVGALGGAAAAATVGVETPSNAPLEPDDEVHLHMDDSGGGGRPVVLIHGWPLSAQAWAPQVSVLSAAGYRVVTYDRRGFGRSDKPDSDYSYDTLADDLQRVLADYELHDVTLVGFSMGGGEVARYIRRHGESRLHSVVFAAAVPPYLMQTADNPEGPRTPDKTQASRKALEQDREAFFDEFTRNFFSANGELQVSEAQRADALALCQQSAQHAALACMDAINTTDFREDLKKITVPTLVIHGDADAIVPIAGSGERTHRAVAHSQMVRISGAPHGMNVSHAQAFNDALLSFLRV</sequence>
<protein>
    <submittedName>
        <fullName evidence="5">Alpha/beta hydrolase</fullName>
    </submittedName>
</protein>
<gene>
    <name evidence="5" type="ORF">H663_019135</name>
</gene>
<dbReference type="SUPFAM" id="SSF53474">
    <property type="entry name" value="alpha/beta-Hydrolases"/>
    <property type="match status" value="1"/>
</dbReference>
<comment type="similarity">
    <text evidence="2">Belongs to the AB hydrolase superfamily. Bacterial non-heme haloperoxidase / perhydrolase family.</text>
</comment>
<dbReference type="InterPro" id="IPR000073">
    <property type="entry name" value="AB_hydrolase_1"/>
</dbReference>
<reference evidence="5" key="1">
    <citation type="submission" date="2017-04" db="EMBL/GenBank/DDBJ databases">
        <title>Unexpected and diverse lifestyles within the genus Limnohabitans.</title>
        <authorList>
            <person name="Kasalicky V."/>
            <person name="Mehrshad M."/>
            <person name="Andrei S.-A."/>
            <person name="Salcher M."/>
            <person name="Kratochvilova H."/>
            <person name="Simek K."/>
            <person name="Ghai R."/>
        </authorList>
    </citation>
    <scope>NUCLEOTIDE SEQUENCE [LARGE SCALE GENOMIC DNA]</scope>
    <source>
        <strain evidence="5">II-D5</strain>
    </source>
</reference>
<evidence type="ECO:0000313" key="5">
    <source>
        <dbReference type="EMBL" id="PVE41078.1"/>
    </source>
</evidence>
<feature type="region of interest" description="Disordered" evidence="3">
    <location>
        <begin position="178"/>
        <end position="197"/>
    </location>
</feature>
<dbReference type="PANTHER" id="PTHR43798">
    <property type="entry name" value="MONOACYLGLYCEROL LIPASE"/>
    <property type="match status" value="1"/>
</dbReference>
<dbReference type="PRINTS" id="PR00412">
    <property type="entry name" value="EPOXHYDRLASE"/>
</dbReference>
<feature type="domain" description="AB hydrolase-1" evidence="4">
    <location>
        <begin position="72"/>
        <end position="307"/>
    </location>
</feature>
<dbReference type="InterPro" id="IPR000639">
    <property type="entry name" value="Epox_hydrolase-like"/>
</dbReference>
<dbReference type="InterPro" id="IPR029058">
    <property type="entry name" value="AB_hydrolase_fold"/>
</dbReference>
<dbReference type="FunFam" id="3.40.50.1820:FF:000205">
    <property type="entry name" value="Non-haem bromoperoxidase BPO-A2"/>
    <property type="match status" value="1"/>
</dbReference>
<dbReference type="OrthoDB" id="9779853at2"/>
<keyword evidence="6" id="KW-1185">Reference proteome</keyword>
<dbReference type="AlphaFoldDB" id="A0A2T7U8Q7"/>
<evidence type="ECO:0000313" key="6">
    <source>
        <dbReference type="Proteomes" id="UP000037507"/>
    </source>
</evidence>
<dbReference type="EMBL" id="LFYT02000042">
    <property type="protein sequence ID" value="PVE41078.1"/>
    <property type="molecule type" value="Genomic_DNA"/>
</dbReference>
<dbReference type="Proteomes" id="UP000037507">
    <property type="component" value="Unassembled WGS sequence"/>
</dbReference>
<dbReference type="GO" id="GO:0016020">
    <property type="term" value="C:membrane"/>
    <property type="evidence" value="ECO:0007669"/>
    <property type="project" value="TreeGrafter"/>
</dbReference>
<name>A0A2T7U8Q7_9BURK</name>
<dbReference type="PANTHER" id="PTHR43798:SF31">
    <property type="entry name" value="AB HYDROLASE SUPERFAMILY PROTEIN YCLE"/>
    <property type="match status" value="1"/>
</dbReference>
<evidence type="ECO:0000256" key="2">
    <source>
        <dbReference type="ARBA" id="ARBA00038128"/>
    </source>
</evidence>
<accession>A0A2T7U8Q7</accession>
<dbReference type="Pfam" id="PF00561">
    <property type="entry name" value="Abhydrolase_1"/>
    <property type="match status" value="1"/>
</dbReference>
<evidence type="ECO:0000256" key="3">
    <source>
        <dbReference type="SAM" id="MobiDB-lite"/>
    </source>
</evidence>
<dbReference type="GO" id="GO:0016787">
    <property type="term" value="F:hydrolase activity"/>
    <property type="evidence" value="ECO:0007669"/>
    <property type="project" value="UniProtKB-KW"/>
</dbReference>
<evidence type="ECO:0000259" key="4">
    <source>
        <dbReference type="Pfam" id="PF00561"/>
    </source>
</evidence>